<dbReference type="GO" id="GO:0006304">
    <property type="term" value="P:DNA modification"/>
    <property type="evidence" value="ECO:0007669"/>
    <property type="project" value="InterPro"/>
</dbReference>
<comment type="catalytic activity">
    <reaction evidence="5">
        <text>a 2'-deoxyadenosine in DNA + S-adenosyl-L-methionine = an N(6)-methyl-2'-deoxyadenosine in DNA + S-adenosyl-L-homocysteine + H(+)</text>
        <dbReference type="Rhea" id="RHEA:15197"/>
        <dbReference type="Rhea" id="RHEA-COMP:12418"/>
        <dbReference type="Rhea" id="RHEA-COMP:12419"/>
        <dbReference type="ChEBI" id="CHEBI:15378"/>
        <dbReference type="ChEBI" id="CHEBI:57856"/>
        <dbReference type="ChEBI" id="CHEBI:59789"/>
        <dbReference type="ChEBI" id="CHEBI:90615"/>
        <dbReference type="ChEBI" id="CHEBI:90616"/>
        <dbReference type="EC" id="2.1.1.72"/>
    </reaction>
</comment>
<proteinExistence type="predicted"/>
<evidence type="ECO:0000256" key="5">
    <source>
        <dbReference type="ARBA" id="ARBA00047942"/>
    </source>
</evidence>
<dbReference type="EC" id="2.1.1.72" evidence="1"/>
<comment type="caution">
    <text evidence="7">The sequence shown here is derived from an EMBL/GenBank/DDBJ whole genome shotgun (WGS) entry which is preliminary data.</text>
</comment>
<dbReference type="PANTHER" id="PTHR33841:SF1">
    <property type="entry name" value="DNA METHYLTRANSFERASE A"/>
    <property type="match status" value="1"/>
</dbReference>
<keyword evidence="3" id="KW-0808">Transferase</keyword>
<dbReference type="GO" id="GO:0003676">
    <property type="term" value="F:nucleic acid binding"/>
    <property type="evidence" value="ECO:0007669"/>
    <property type="project" value="InterPro"/>
</dbReference>
<organism evidence="7 8">
    <name type="scientific">Tengunoibacter tsumagoiensis</name>
    <dbReference type="NCBI Taxonomy" id="2014871"/>
    <lineage>
        <taxon>Bacteria</taxon>
        <taxon>Bacillati</taxon>
        <taxon>Chloroflexota</taxon>
        <taxon>Ktedonobacteria</taxon>
        <taxon>Ktedonobacterales</taxon>
        <taxon>Dictyobacteraceae</taxon>
        <taxon>Tengunoibacter</taxon>
    </lineage>
</organism>
<feature type="domain" description="Type II methyltransferase M.TaqI-like" evidence="6">
    <location>
        <begin position="382"/>
        <end position="524"/>
    </location>
</feature>
<evidence type="ECO:0000313" key="7">
    <source>
        <dbReference type="EMBL" id="GCE12629.1"/>
    </source>
</evidence>
<dbReference type="GO" id="GO:0032259">
    <property type="term" value="P:methylation"/>
    <property type="evidence" value="ECO:0007669"/>
    <property type="project" value="UniProtKB-KW"/>
</dbReference>
<reference evidence="8" key="1">
    <citation type="submission" date="2018-12" db="EMBL/GenBank/DDBJ databases">
        <title>Tengunoibacter tsumagoiensis gen. nov., sp. nov., Dictyobacter kobayashii sp. nov., D. alpinus sp. nov., and D. joshuensis sp. nov. and description of Dictyobacteraceae fam. nov. within the order Ktedonobacterales isolated from Tengu-no-mugimeshi.</title>
        <authorList>
            <person name="Wang C.M."/>
            <person name="Zheng Y."/>
            <person name="Sakai Y."/>
            <person name="Toyoda A."/>
            <person name="Minakuchi Y."/>
            <person name="Abe K."/>
            <person name="Yokota A."/>
            <person name="Yabe S."/>
        </authorList>
    </citation>
    <scope>NUCLEOTIDE SEQUENCE [LARGE SCALE GENOMIC DNA]</scope>
    <source>
        <strain evidence="8">Uno3</strain>
    </source>
</reference>
<evidence type="ECO:0000256" key="4">
    <source>
        <dbReference type="ARBA" id="ARBA00022691"/>
    </source>
</evidence>
<sequence length="805" mass="93158">MPIHAKNVHSTTEKITKQFYNSFKDERTRFLSFIHDHAPLSTSETIESYAQLLFNRLMFLYFLQRKGFLNGERDYLSARLALSQRLLGKDAFYRSFLLRFFAEGLHTSERSDELLTLFGKLPSLDCRLFTLRSWELQGELRFCIPDQAFEHLFRFFDGYEWRLTESPHLHSHELNPAILGAIFEQFVNQRHMGAYYTQRDITTYIVMNTVIPALFDQLEQSCPVLLLPASPFWRCLQVQPERYLASVLHTPTALADESIEEGFQRRAHYDELVKKLQAGVITSIDQCVTYNLDLCQLALDGILHISNPLHLMAFYRCLQKLTILDPACGSGAFLVAALHLLAPLYRTCINRLQEAFTTHELAGADQPLPGSDYEIHVWILTHNLYGIDIMPDAIELCQFHLYLHLLACVQSTNDLTALPSLDSQLQVGNVLQTLTPSLPLPLWYRSFLPLLDDGGFQAVIGNPPYVEYTGQNFPYTLQDFSTLACSNLYPCMIERGYRLFAPNGRHGMIVPLAAFATRNMQPFLEGFKQWFPTSWVSFYHFRPAMLFSGQKVASIPTAIFLAKTQGETQRFSTQLHKWSHEHRHLLFARLRYCPVTAPTDPANQHYYPKISHALENTLLQKVFQHVCVKHYLSAVANENRMFYRTAGGLYWKVFLNFPWPYSTTSNKVCSFQEAYDRDIFVALFNSSLFWWYYTVTFDTFNLKDYMLFGFHFTYPEAGPIRQRLKDLCSLLMKDFARHAQHRTRGSTGSYTIYARKSKPIIDAIDKTLGQYYGFSEAEQAFILRYDLKYRLGGYDLPSFNDEITL</sequence>
<dbReference type="EMBL" id="BIFR01000001">
    <property type="protein sequence ID" value="GCE12629.1"/>
    <property type="molecule type" value="Genomic_DNA"/>
</dbReference>
<dbReference type="InterPro" id="IPR002052">
    <property type="entry name" value="DNA_methylase_N6_adenine_CS"/>
</dbReference>
<dbReference type="AlphaFoldDB" id="A0A402A0P0"/>
<dbReference type="InterPro" id="IPR011639">
    <property type="entry name" value="MethylTrfase_TaqI-like_dom"/>
</dbReference>
<dbReference type="SUPFAM" id="SSF53335">
    <property type="entry name" value="S-adenosyl-L-methionine-dependent methyltransferases"/>
    <property type="match status" value="1"/>
</dbReference>
<evidence type="ECO:0000313" key="8">
    <source>
        <dbReference type="Proteomes" id="UP000287352"/>
    </source>
</evidence>
<evidence type="ECO:0000256" key="2">
    <source>
        <dbReference type="ARBA" id="ARBA00022603"/>
    </source>
</evidence>
<dbReference type="PROSITE" id="PS00092">
    <property type="entry name" value="N6_MTASE"/>
    <property type="match status" value="1"/>
</dbReference>
<dbReference type="InterPro" id="IPR050953">
    <property type="entry name" value="N4_N6_ade-DNA_methylase"/>
</dbReference>
<dbReference type="OrthoDB" id="9815272at2"/>
<dbReference type="InterPro" id="IPR029063">
    <property type="entry name" value="SAM-dependent_MTases_sf"/>
</dbReference>
<protein>
    <recommendedName>
        <fullName evidence="1">site-specific DNA-methyltransferase (adenine-specific)</fullName>
        <ecNumber evidence="1">2.1.1.72</ecNumber>
    </recommendedName>
</protein>
<keyword evidence="4" id="KW-0949">S-adenosyl-L-methionine</keyword>
<keyword evidence="2" id="KW-0489">Methyltransferase</keyword>
<name>A0A402A0P0_9CHLR</name>
<evidence type="ECO:0000256" key="3">
    <source>
        <dbReference type="ARBA" id="ARBA00022679"/>
    </source>
</evidence>
<dbReference type="PANTHER" id="PTHR33841">
    <property type="entry name" value="DNA METHYLTRANSFERASE YEEA-RELATED"/>
    <property type="match status" value="1"/>
</dbReference>
<dbReference type="RefSeq" id="WP_126580232.1">
    <property type="nucleotide sequence ID" value="NZ_BIFR01000001.1"/>
</dbReference>
<dbReference type="Proteomes" id="UP000287352">
    <property type="component" value="Unassembled WGS sequence"/>
</dbReference>
<dbReference type="Pfam" id="PF07669">
    <property type="entry name" value="Eco57I"/>
    <property type="match status" value="1"/>
</dbReference>
<evidence type="ECO:0000259" key="6">
    <source>
        <dbReference type="Pfam" id="PF07669"/>
    </source>
</evidence>
<accession>A0A402A0P0</accession>
<dbReference type="Gene3D" id="3.40.50.150">
    <property type="entry name" value="Vaccinia Virus protein VP39"/>
    <property type="match status" value="1"/>
</dbReference>
<evidence type="ECO:0000256" key="1">
    <source>
        <dbReference type="ARBA" id="ARBA00011900"/>
    </source>
</evidence>
<dbReference type="GO" id="GO:0009007">
    <property type="term" value="F:site-specific DNA-methyltransferase (adenine-specific) activity"/>
    <property type="evidence" value="ECO:0007669"/>
    <property type="project" value="UniProtKB-EC"/>
</dbReference>
<keyword evidence="8" id="KW-1185">Reference proteome</keyword>
<gene>
    <name evidence="7" type="ORF">KTT_24880</name>
</gene>
<dbReference type="PRINTS" id="PR00507">
    <property type="entry name" value="N12N6MTFRASE"/>
</dbReference>